<evidence type="ECO:0000313" key="6">
    <source>
        <dbReference type="Proteomes" id="UP000366872"/>
    </source>
</evidence>
<dbReference type="SUPFAM" id="SSF49785">
    <property type="entry name" value="Galactose-binding domain-like"/>
    <property type="match status" value="1"/>
</dbReference>
<protein>
    <recommendedName>
        <fullName evidence="7">Glycosyl hydrolases family 2 sugar binding domain-containing protein</fullName>
    </recommendedName>
</protein>
<accession>A0A6C2U0Z2</accession>
<dbReference type="Proteomes" id="UP000366872">
    <property type="component" value="Unassembled WGS sequence"/>
</dbReference>
<name>A0A6C2U0Z2_PONDE</name>
<reference evidence="5 6" key="1">
    <citation type="submission" date="2019-04" db="EMBL/GenBank/DDBJ databases">
        <authorList>
            <person name="Van Vliet M D."/>
        </authorList>
    </citation>
    <scope>NUCLEOTIDE SEQUENCE [LARGE SCALE GENOMIC DNA]</scope>
    <source>
        <strain evidence="5 6">F1</strain>
    </source>
</reference>
<evidence type="ECO:0000256" key="2">
    <source>
        <dbReference type="ARBA" id="ARBA00022801"/>
    </source>
</evidence>
<organism evidence="5 6">
    <name type="scientific">Pontiella desulfatans</name>
    <dbReference type="NCBI Taxonomy" id="2750659"/>
    <lineage>
        <taxon>Bacteria</taxon>
        <taxon>Pseudomonadati</taxon>
        <taxon>Kiritimatiellota</taxon>
        <taxon>Kiritimatiellia</taxon>
        <taxon>Kiritimatiellales</taxon>
        <taxon>Pontiellaceae</taxon>
        <taxon>Pontiella</taxon>
    </lineage>
</organism>
<evidence type="ECO:0000256" key="3">
    <source>
        <dbReference type="SAM" id="MobiDB-lite"/>
    </source>
</evidence>
<dbReference type="InterPro" id="IPR008979">
    <property type="entry name" value="Galactose-bd-like_sf"/>
</dbReference>
<feature type="chain" id="PRO_5025648703" description="Glycosyl hydrolases family 2 sugar binding domain-containing protein" evidence="4">
    <location>
        <begin position="22"/>
        <end position="1166"/>
    </location>
</feature>
<evidence type="ECO:0000256" key="1">
    <source>
        <dbReference type="ARBA" id="ARBA00022729"/>
    </source>
</evidence>
<evidence type="ECO:0000313" key="5">
    <source>
        <dbReference type="EMBL" id="VGO13638.1"/>
    </source>
</evidence>
<dbReference type="GO" id="GO:0016787">
    <property type="term" value="F:hydrolase activity"/>
    <property type="evidence" value="ECO:0007669"/>
    <property type="project" value="UniProtKB-KW"/>
</dbReference>
<evidence type="ECO:0000256" key="4">
    <source>
        <dbReference type="SAM" id="SignalP"/>
    </source>
</evidence>
<feature type="compositionally biased region" description="Basic and acidic residues" evidence="3">
    <location>
        <begin position="1068"/>
        <end position="1085"/>
    </location>
</feature>
<keyword evidence="6" id="KW-1185">Reference proteome</keyword>
<keyword evidence="1 4" id="KW-0732">Signal</keyword>
<dbReference type="AlphaFoldDB" id="A0A6C2U0Z2"/>
<keyword evidence="2" id="KW-0378">Hydrolase</keyword>
<dbReference type="NCBIfam" id="NF045579">
    <property type="entry name" value="rhamnoside_JR"/>
    <property type="match status" value="1"/>
</dbReference>
<evidence type="ECO:0008006" key="7">
    <source>
        <dbReference type="Google" id="ProtNLM"/>
    </source>
</evidence>
<sequence length="1166" mass="130714">MKKRKLMVGVMASLAAAVALGATLEKGFENPPDKYRSIVLWEWCNGWISKEAMTKEMESLKRVGLGGAKVFNVGGPEGPVRFASPEWFDIFGHTLREASRLDLRISMNMTEGFCAIGGPWIPPEKSMQHMVWSETEVSGPGNISMELERPDDGPIIAKTLKLKDVGYYADVRVLAVPQVAKDQIEHLGVKKGLRDHHEKNETAGKKTKASSVKAADIIPQGKVIDLTDKMDENGTLNWNAPSGKWTVLRMGSASTGACTRPGSEKTRGLEADKFSREAVKLHFDSLIKPILEQDGVKPGENLTYLAVDSWEADGQNWSPVLAAEFEKRRGYSLYPFLPVLTGRIVESVEVSERFLYDFRRTMGDCVHDNFFGYLAELCAEYNMGFGSEPFSRASFDGMEIIEALSHPCATFWNRGSHFRAYNESKWAASPAHVLGGRKVTSEAFPAGRFDAAWVHYPWTYKWVADYAYTAGLTQLGFHCSPIQPWDDKPIHKPGMVFKYWGSQYSRHNTWWEQGVEWQNYQTRCQYMLEQGLFQGEALFMTPEVVPGLEGSTRPNLPQGYDFDLVSAKLVRNQLSVEDGMILAPSGMKYHLLNLPRMNEISVELLRKIQKLLADGAQIVVSSKPTTSRGLVNYPASENEVQKLVAEIWQDLNGKGVTEVSYGKGKLYWLEPFDVLKKLGVEPDVIVDMEDGTEEKSSYRAKLPLTYIHRKTSDADIYFVASSLEKPSSALLSFRITGKQPEFWYPGSGRIEKCPVYEEKDGRTIIPMVLDPAGSVFVVFRGKSESAPVTQVSLNGTEVISTAKRINPLVDSRKFFKEGGALEIKTADGKTLKTNIAPEKSVSLDKNWIVSFDGVAAPKARQFETLYPWNESDDELLRYFSGTGIYKKTIDVNKDKGEELWLDLGLVEVIATVLVNGKELATEWKPPFLLDMTDALESGENELEIRVTNLWGNRFIGDEQYPDDIGFPSNGVLGTLPDWFVQDKPRPQPGRKTFTTCRYYAKDDPLKPSGLLGPVSLITRSKNADPRVEQIARDLFEFSRNPEFFTYGWHRVAPYWKDVARKGDKNKAKFAKKPADAHAQPEEKPTAKLKPAPVSEAAHAGTYEVRRWAEGKPQAADGSFVRLFKNPKGKNLVELKTPDGKVFAIGMKLMSLEDKAYLKSIRAEFKK</sequence>
<dbReference type="Gene3D" id="2.60.120.260">
    <property type="entry name" value="Galactose-binding domain-like"/>
    <property type="match status" value="1"/>
</dbReference>
<feature type="region of interest" description="Disordered" evidence="3">
    <location>
        <begin position="1068"/>
        <end position="1094"/>
    </location>
</feature>
<proteinExistence type="predicted"/>
<dbReference type="PANTHER" id="PTHR43817">
    <property type="entry name" value="GLYCOSYL HYDROLASE"/>
    <property type="match status" value="1"/>
</dbReference>
<dbReference type="EMBL" id="CAAHFG010000001">
    <property type="protein sequence ID" value="VGO13638.1"/>
    <property type="molecule type" value="Genomic_DNA"/>
</dbReference>
<gene>
    <name evidence="5" type="ORF">PDESU_02195</name>
</gene>
<dbReference type="PANTHER" id="PTHR43817:SF1">
    <property type="entry name" value="HYDROLASE, FAMILY 43, PUTATIVE (AFU_ORTHOLOGUE AFUA_3G01660)-RELATED"/>
    <property type="match status" value="1"/>
</dbReference>
<feature type="signal peptide" evidence="4">
    <location>
        <begin position="1"/>
        <end position="21"/>
    </location>
</feature>
<dbReference type="Pfam" id="PF17132">
    <property type="entry name" value="Glyco_hydro_106"/>
    <property type="match status" value="1"/>
</dbReference>
<dbReference type="RefSeq" id="WP_136079190.1">
    <property type="nucleotide sequence ID" value="NZ_CAAHFG010000001.1"/>
</dbReference>